<dbReference type="PANTHER" id="PTHR10000:SF8">
    <property type="entry name" value="HAD SUPERFAMILY HYDROLASE-LIKE, TYPE 3"/>
    <property type="match status" value="1"/>
</dbReference>
<protein>
    <submittedName>
        <fullName evidence="1">HAD family hydrolase</fullName>
    </submittedName>
</protein>
<proteinExistence type="predicted"/>
<dbReference type="PANTHER" id="PTHR10000">
    <property type="entry name" value="PHOSPHOSERINE PHOSPHATASE"/>
    <property type="match status" value="1"/>
</dbReference>
<evidence type="ECO:0000313" key="2">
    <source>
        <dbReference type="Proteomes" id="UP000198875"/>
    </source>
</evidence>
<accession>A0A0U0W628</accession>
<dbReference type="SUPFAM" id="SSF56784">
    <property type="entry name" value="HAD-like"/>
    <property type="match status" value="1"/>
</dbReference>
<dbReference type="Proteomes" id="UP000198875">
    <property type="component" value="Unassembled WGS sequence"/>
</dbReference>
<dbReference type="Gene3D" id="3.90.1070.10">
    <property type="match status" value="1"/>
</dbReference>
<dbReference type="RefSeq" id="WP_245836460.1">
    <property type="nucleotide sequence ID" value="NZ_CSTD01000001.1"/>
</dbReference>
<sequence>MPFFQVIALDLDGTLASGGRVSAQALDAIRDARQKGLTLVLATGRIRAELAAEFPHIVDVFDALVLENGAVVVVNGHTTVVTEPVDKAFDDALARRRVPYRRARRWWPSTATTPRASQRP</sequence>
<dbReference type="Gene3D" id="3.40.50.1000">
    <property type="entry name" value="HAD superfamily/HAD-like"/>
    <property type="match status" value="1"/>
</dbReference>
<evidence type="ECO:0000313" key="1">
    <source>
        <dbReference type="EMBL" id="CPR07836.1"/>
    </source>
</evidence>
<gene>
    <name evidence="1" type="ORF">BN971_01110</name>
</gene>
<name>A0A0U0W628_MYCBE</name>
<organism evidence="1 2">
    <name type="scientific">Mycobacterium bohemicum DSM 44277</name>
    <dbReference type="NCBI Taxonomy" id="1236609"/>
    <lineage>
        <taxon>Bacteria</taxon>
        <taxon>Bacillati</taxon>
        <taxon>Actinomycetota</taxon>
        <taxon>Actinomycetes</taxon>
        <taxon>Mycobacteriales</taxon>
        <taxon>Mycobacteriaceae</taxon>
        <taxon>Mycobacterium</taxon>
    </lineage>
</organism>
<dbReference type="GO" id="GO:0005829">
    <property type="term" value="C:cytosol"/>
    <property type="evidence" value="ECO:0007669"/>
    <property type="project" value="TreeGrafter"/>
</dbReference>
<reference evidence="1 2" key="1">
    <citation type="submission" date="2015-03" db="EMBL/GenBank/DDBJ databases">
        <authorList>
            <person name="Murphy D."/>
        </authorList>
    </citation>
    <scope>NUCLEOTIDE SEQUENCE [LARGE SCALE GENOMIC DNA]</scope>
    <source>
        <strain evidence="1 2">DSM 44277</strain>
    </source>
</reference>
<keyword evidence="1" id="KW-0378">Hydrolase</keyword>
<dbReference type="InterPro" id="IPR036412">
    <property type="entry name" value="HAD-like_sf"/>
</dbReference>
<dbReference type="AlphaFoldDB" id="A0A0U0W628"/>
<dbReference type="EMBL" id="CSTD01000001">
    <property type="protein sequence ID" value="CPR07836.1"/>
    <property type="molecule type" value="Genomic_DNA"/>
</dbReference>
<dbReference type="Pfam" id="PF08282">
    <property type="entry name" value="Hydrolase_3"/>
    <property type="match status" value="1"/>
</dbReference>
<dbReference type="GO" id="GO:0000287">
    <property type="term" value="F:magnesium ion binding"/>
    <property type="evidence" value="ECO:0007669"/>
    <property type="project" value="TreeGrafter"/>
</dbReference>
<dbReference type="GO" id="GO:0016791">
    <property type="term" value="F:phosphatase activity"/>
    <property type="evidence" value="ECO:0007669"/>
    <property type="project" value="TreeGrafter"/>
</dbReference>
<dbReference type="InterPro" id="IPR023214">
    <property type="entry name" value="HAD_sf"/>
</dbReference>